<reference evidence="2" key="1">
    <citation type="journal article" date="2014" name="Int. J. Syst. Evol. Microbiol.">
        <title>Complete genome sequence of Corynebacterium casei LMG S-19264T (=DSM 44701T), isolated from a smear-ripened cheese.</title>
        <authorList>
            <consortium name="US DOE Joint Genome Institute (JGI-PGF)"/>
            <person name="Walter F."/>
            <person name="Albersmeier A."/>
            <person name="Kalinowski J."/>
            <person name="Ruckert C."/>
        </authorList>
    </citation>
    <scope>NUCLEOTIDE SEQUENCE</scope>
    <source>
        <strain evidence="2">JCM 4834</strain>
    </source>
</reference>
<evidence type="ECO:0000313" key="3">
    <source>
        <dbReference type="EMBL" id="QEU77136.1"/>
    </source>
</evidence>
<dbReference type="KEGG" id="ssub:CP968_01400"/>
<dbReference type="AlphaFoldDB" id="A0A5P2UCX9"/>
<dbReference type="EMBL" id="BMVX01000024">
    <property type="protein sequence ID" value="GGZ86919.1"/>
    <property type="molecule type" value="Genomic_DNA"/>
</dbReference>
<reference evidence="3 4" key="2">
    <citation type="submission" date="2017-09" db="EMBL/GenBank/DDBJ databases">
        <authorList>
            <person name="Lee N."/>
            <person name="Cho B.-K."/>
        </authorList>
    </citation>
    <scope>NUCLEOTIDE SEQUENCE [LARGE SCALE GENOMIC DNA]</scope>
    <source>
        <strain evidence="3 4">ATCC 27467</strain>
    </source>
</reference>
<feature type="compositionally biased region" description="Polar residues" evidence="1">
    <location>
        <begin position="88"/>
        <end position="100"/>
    </location>
</feature>
<proteinExistence type="predicted"/>
<dbReference type="EMBL" id="CP023701">
    <property type="protein sequence ID" value="QEU77136.1"/>
    <property type="molecule type" value="Genomic_DNA"/>
</dbReference>
<name>A0A5P2UCX9_9ACTN</name>
<dbReference type="Proteomes" id="UP000326831">
    <property type="component" value="Chromosome"/>
</dbReference>
<organism evidence="3 4">
    <name type="scientific">Streptomyces subrutilus</name>
    <dbReference type="NCBI Taxonomy" id="36818"/>
    <lineage>
        <taxon>Bacteria</taxon>
        <taxon>Bacillati</taxon>
        <taxon>Actinomycetota</taxon>
        <taxon>Actinomycetes</taxon>
        <taxon>Kitasatosporales</taxon>
        <taxon>Streptomycetaceae</taxon>
        <taxon>Streptomyces</taxon>
    </lineage>
</organism>
<keyword evidence="4" id="KW-1185">Reference proteome</keyword>
<reference evidence="2" key="3">
    <citation type="submission" date="2020-09" db="EMBL/GenBank/DDBJ databases">
        <authorList>
            <person name="Sun Q."/>
            <person name="Ohkuma M."/>
        </authorList>
    </citation>
    <scope>NUCLEOTIDE SEQUENCE</scope>
    <source>
        <strain evidence="2">JCM 4834</strain>
    </source>
</reference>
<evidence type="ECO:0000313" key="2">
    <source>
        <dbReference type="EMBL" id="GGZ86919.1"/>
    </source>
</evidence>
<evidence type="ECO:0000256" key="1">
    <source>
        <dbReference type="SAM" id="MobiDB-lite"/>
    </source>
</evidence>
<dbReference type="OrthoDB" id="3216692at2"/>
<dbReference type="RefSeq" id="WP_150516237.1">
    <property type="nucleotide sequence ID" value="NZ_BMVX01000024.1"/>
</dbReference>
<sequence length="100" mass="11238">MGAGLIDRATGAADRLAVALVANHAVDQRALTRILVDDPSESRSRLLIRRRHGLRVVHLDEVTVSLLDQWLRERYRRWPATRNPHPLISQQTAAETPDAS</sequence>
<gene>
    <name evidence="3" type="ORF">CP968_01400</name>
    <name evidence="2" type="ORF">GCM10010371_53640</name>
</gene>
<evidence type="ECO:0000313" key="4">
    <source>
        <dbReference type="Proteomes" id="UP000326831"/>
    </source>
</evidence>
<accession>A0A5P2UCX9</accession>
<dbReference type="Proteomes" id="UP000634660">
    <property type="component" value="Unassembled WGS sequence"/>
</dbReference>
<protein>
    <submittedName>
        <fullName evidence="3">Uncharacterized protein</fullName>
    </submittedName>
</protein>
<feature type="region of interest" description="Disordered" evidence="1">
    <location>
        <begin position="81"/>
        <end position="100"/>
    </location>
</feature>